<organism evidence="1 2">
    <name type="scientific">Ectopseudomonas mendocina S5.2</name>
    <dbReference type="NCBI Taxonomy" id="1225174"/>
    <lineage>
        <taxon>Bacteria</taxon>
        <taxon>Pseudomonadati</taxon>
        <taxon>Pseudomonadota</taxon>
        <taxon>Gammaproteobacteria</taxon>
        <taxon>Pseudomonadales</taxon>
        <taxon>Pseudomonadaceae</taxon>
        <taxon>Ectopseudomonas</taxon>
    </lineage>
</organism>
<name>A0ABN4ISX3_ECTME</name>
<keyword evidence="2" id="KW-1185">Reference proteome</keyword>
<reference evidence="1 2" key="1">
    <citation type="submission" date="2015-11" db="EMBL/GenBank/DDBJ databases">
        <authorList>
            <person name="Chong T.M."/>
            <person name="Chan K.G."/>
            <person name="Dessaux Y."/>
        </authorList>
    </citation>
    <scope>NUCLEOTIDE SEQUENCE [LARGE SCALE GENOMIC DNA]</scope>
    <source>
        <strain evidence="1 2">S5.2</strain>
    </source>
</reference>
<accession>A0ABN4ISX3</accession>
<protein>
    <submittedName>
        <fullName evidence="1">Uncharacterized protein</fullName>
    </submittedName>
</protein>
<proteinExistence type="predicted"/>
<gene>
    <name evidence="1" type="ORF">DW68_009140</name>
</gene>
<sequence>MQAIFFSERSFSVSSHFELFGAPMQKCFALRLGTTPLPDLLSGHRANEVANRQDADPIHFVSSVFIACAGWRGERKQQNPLLEGFVVFCERITRLAS</sequence>
<dbReference type="Proteomes" id="UP000028530">
    <property type="component" value="Chromosome"/>
</dbReference>
<evidence type="ECO:0000313" key="2">
    <source>
        <dbReference type="Proteomes" id="UP000028530"/>
    </source>
</evidence>
<dbReference type="EMBL" id="CP013124">
    <property type="protein sequence ID" value="ALN18789.1"/>
    <property type="molecule type" value="Genomic_DNA"/>
</dbReference>
<evidence type="ECO:0000313" key="1">
    <source>
        <dbReference type="EMBL" id="ALN18789.1"/>
    </source>
</evidence>